<reference evidence="2" key="1">
    <citation type="submission" date="2017-08" db="EMBL/GenBank/DDBJ databases">
        <authorList>
            <person name="Polle J.E."/>
            <person name="Barry K."/>
            <person name="Cushman J."/>
            <person name="Schmutz J."/>
            <person name="Tran D."/>
            <person name="Hathwaick L.T."/>
            <person name="Yim W.C."/>
            <person name="Jenkins J."/>
            <person name="Mckie-Krisberg Z.M."/>
            <person name="Prochnik S."/>
            <person name="Lindquist E."/>
            <person name="Dockter R.B."/>
            <person name="Adam C."/>
            <person name="Molina H."/>
            <person name="Bunkerborg J."/>
            <person name="Jin E."/>
            <person name="Buchheim M."/>
            <person name="Magnuson J."/>
        </authorList>
    </citation>
    <scope>NUCLEOTIDE SEQUENCE</scope>
    <source>
        <strain evidence="2">CCAP 19/18</strain>
    </source>
</reference>
<name>A0ABQ7H8B5_DUNSA</name>
<dbReference type="InterPro" id="IPR008979">
    <property type="entry name" value="Galactose-bd-like_sf"/>
</dbReference>
<dbReference type="EMBL" id="MU069449">
    <property type="protein sequence ID" value="KAF5843092.1"/>
    <property type="molecule type" value="Genomic_DNA"/>
</dbReference>
<dbReference type="Proteomes" id="UP000815325">
    <property type="component" value="Unassembled WGS sequence"/>
</dbReference>
<dbReference type="PANTHER" id="PTHR33906:SF1">
    <property type="entry name" value="INTRAFLAGELLAR TRANSPORT PROTEIN 25 HOMOLOG"/>
    <property type="match status" value="1"/>
</dbReference>
<dbReference type="Pfam" id="PF00754">
    <property type="entry name" value="F5_F8_type_C"/>
    <property type="match status" value="1"/>
</dbReference>
<dbReference type="InterPro" id="IPR000421">
    <property type="entry name" value="FA58C"/>
</dbReference>
<sequence>MKDYAREENGAKIIMATSVDDRFPPEHMLDGKDSSFWMTTGMFPQEFVLALENPTNVSKITTLSMNVKKLAVEKSEKENSGSFEKVFEVELASRGDRLQTEVHQVSIRAKYLKFTLLSGHCENAAVNRISVVGEPVGS</sequence>
<dbReference type="Gene3D" id="2.60.120.260">
    <property type="entry name" value="Galactose-binding domain-like"/>
    <property type="match status" value="1"/>
</dbReference>
<comment type="caution">
    <text evidence="2">The sequence shown here is derived from an EMBL/GenBank/DDBJ whole genome shotgun (WGS) entry which is preliminary data.</text>
</comment>
<feature type="domain" description="F5/8 type C" evidence="1">
    <location>
        <begin position="16"/>
        <end position="128"/>
    </location>
</feature>
<evidence type="ECO:0000313" key="2">
    <source>
        <dbReference type="EMBL" id="KAF5843092.1"/>
    </source>
</evidence>
<evidence type="ECO:0000259" key="1">
    <source>
        <dbReference type="Pfam" id="PF00754"/>
    </source>
</evidence>
<accession>A0ABQ7H8B5</accession>
<evidence type="ECO:0000313" key="3">
    <source>
        <dbReference type="Proteomes" id="UP000815325"/>
    </source>
</evidence>
<protein>
    <submittedName>
        <fullName evidence="2">Intraflagellar transport complex 25-27</fullName>
    </submittedName>
</protein>
<proteinExistence type="predicted"/>
<keyword evidence="3" id="KW-1185">Reference proteome</keyword>
<organism evidence="2 3">
    <name type="scientific">Dunaliella salina</name>
    <name type="common">Green alga</name>
    <name type="synonym">Protococcus salinus</name>
    <dbReference type="NCBI Taxonomy" id="3046"/>
    <lineage>
        <taxon>Eukaryota</taxon>
        <taxon>Viridiplantae</taxon>
        <taxon>Chlorophyta</taxon>
        <taxon>core chlorophytes</taxon>
        <taxon>Chlorophyceae</taxon>
        <taxon>CS clade</taxon>
        <taxon>Chlamydomonadales</taxon>
        <taxon>Dunaliellaceae</taxon>
        <taxon>Dunaliella</taxon>
    </lineage>
</organism>
<dbReference type="PANTHER" id="PTHR33906">
    <property type="entry name" value="INTRAFLAGELLAR TRANSPORT PROTEIN 25 HOMOLOG"/>
    <property type="match status" value="1"/>
</dbReference>
<dbReference type="SUPFAM" id="SSF49785">
    <property type="entry name" value="Galactose-binding domain-like"/>
    <property type="match status" value="1"/>
</dbReference>
<gene>
    <name evidence="2" type="ORF">DUNSADRAFT_2706</name>
</gene>
<dbReference type="InterPro" id="IPR033558">
    <property type="entry name" value="IFT25"/>
</dbReference>